<feature type="domain" description="Chorismate-utilising enzyme C-terminal" evidence="1">
    <location>
        <begin position="152"/>
        <end position="385"/>
    </location>
</feature>
<dbReference type="GO" id="GO:0000162">
    <property type="term" value="P:L-tryptophan biosynthetic process"/>
    <property type="evidence" value="ECO:0007669"/>
    <property type="project" value="TreeGrafter"/>
</dbReference>
<dbReference type="PRINTS" id="PR00095">
    <property type="entry name" value="ANTSNTHASEI"/>
</dbReference>
<dbReference type="EMBL" id="AJMT01000119">
    <property type="protein sequence ID" value="EIG28144.1"/>
    <property type="molecule type" value="Genomic_DNA"/>
</dbReference>
<dbReference type="Pfam" id="PF00425">
    <property type="entry name" value="Chorismate_bind"/>
    <property type="match status" value="1"/>
</dbReference>
<organism evidence="2">
    <name type="scientific">Neisseria sicca VK64</name>
    <dbReference type="NCBI Taxonomy" id="1095748"/>
    <lineage>
        <taxon>Bacteria</taxon>
        <taxon>Pseudomonadati</taxon>
        <taxon>Pseudomonadota</taxon>
        <taxon>Betaproteobacteria</taxon>
        <taxon>Neisseriales</taxon>
        <taxon>Neisseriaceae</taxon>
        <taxon>Neisseria</taxon>
    </lineage>
</organism>
<dbReference type="Gene3D" id="3.30.470.10">
    <property type="match status" value="1"/>
</dbReference>
<dbReference type="InterPro" id="IPR043132">
    <property type="entry name" value="BCAT-like_C"/>
</dbReference>
<dbReference type="Gene3D" id="3.60.120.10">
    <property type="entry name" value="Anthranilate synthase"/>
    <property type="match status" value="1"/>
</dbReference>
<dbReference type="InterPro" id="IPR001544">
    <property type="entry name" value="Aminotrans_IV"/>
</dbReference>
<dbReference type="SUPFAM" id="SSF56752">
    <property type="entry name" value="D-aminoacid aminotransferase-like PLP-dependent enzymes"/>
    <property type="match status" value="1"/>
</dbReference>
<dbReference type="InterPro" id="IPR043131">
    <property type="entry name" value="BCAT-like_N"/>
</dbReference>
<dbReference type="InterPro" id="IPR036038">
    <property type="entry name" value="Aminotransferase-like"/>
</dbReference>
<reference evidence="2" key="1">
    <citation type="submission" date="2012-04" db="EMBL/GenBank/DDBJ databases">
        <authorList>
            <person name="Harkins D.M."/>
            <person name="Madupu R."/>
            <person name="Durkin A.S."/>
            <person name="Torralba M."/>
            <person name="Methe B."/>
            <person name="Sutton G.G."/>
            <person name="Nelson K.E."/>
        </authorList>
    </citation>
    <scope>NUCLEOTIDE SEQUENCE [LARGE SCALE GENOMIC DNA]</scope>
    <source>
        <strain evidence="2">VK64</strain>
    </source>
</reference>
<dbReference type="PANTHER" id="PTHR11236">
    <property type="entry name" value="AMINOBENZOATE/ANTHRANILATE SYNTHASE"/>
    <property type="match status" value="1"/>
</dbReference>
<evidence type="ECO:0000259" key="1">
    <source>
        <dbReference type="Pfam" id="PF00425"/>
    </source>
</evidence>
<sequence length="683" mass="76208">MVWFDSTPLPLSGLHKITLRHFFRRGLLICVKTAYNQAICTTAMPYFALFDDAVSGRAKLYQNHVESRLFHHNELDSLDDTLQKGWQKGLHSVLFADYEFGLPLMGMDSERGGNLALHWFADCADIDAESWLAQNSDDLPAGISTPQSSVSEADYLDHIRQIHEAIRRGDTYQINYTTRLNLQAYGNPVSLYRRLRQPVPYAVLSHLPDEAGKSAWTLCFSPELFLKIGADGTISTEPMKGTAPILGDGQDERRAAELQADPKNRAENVMIVDLLRNDLGKIAQTGKVCVPEPFKVSRFGSVWQMTSTIQAQALPHITAADILRAAFPCGSITGAPKRMSMQIIESLEAEPRGLYTGSIGYLKPCEGGLGFEGIFNVVIRTLSLKPVSDPISDDLPFSDDLNSGLTNQDKATKPQTVQTVRQGGKTPYRFQVHPLYQGVYGVGSGIVIDSNPAAEYRECGWKARFLNELRPAFGIFETMRVENKQCRLLDLHLGRLKTSAQALNLPLPDDCETRIRQYIAKLPEGLFRLKAELVSDGLILSHAATAELSAPQRVIPAPQPLPRRDYLRRFKTTRRALFDQAWQTAETQGAFDSLFFNSDDLLLEGGRSNVFVKYQGQWLTPSLDLDILNGVMRQAVLQQPQTYLGANAVIETHITRDMLEHTEEIRLSNALRGVFEADLVVKE</sequence>
<dbReference type="Proteomes" id="UP000004473">
    <property type="component" value="Unassembled WGS sequence"/>
</dbReference>
<dbReference type="InterPro" id="IPR015890">
    <property type="entry name" value="Chorismate_C"/>
</dbReference>
<comment type="caution">
    <text evidence="2">The sequence shown here is derived from an EMBL/GenBank/DDBJ whole genome shotgun (WGS) entry which is preliminary data.</text>
</comment>
<protein>
    <submittedName>
        <fullName evidence="2">Putative para-aminobenzoate synthase, component I</fullName>
    </submittedName>
</protein>
<dbReference type="AlphaFoldDB" id="I2NQN3"/>
<dbReference type="InterPro" id="IPR005801">
    <property type="entry name" value="ADC_synthase"/>
</dbReference>
<dbReference type="PANTHER" id="PTHR11236:SF50">
    <property type="entry name" value="AMINODEOXYCHORISMATE SYNTHASE COMPONENT 1"/>
    <property type="match status" value="1"/>
</dbReference>
<evidence type="ECO:0000313" key="2">
    <source>
        <dbReference type="EMBL" id="EIG28144.1"/>
    </source>
</evidence>
<dbReference type="PATRIC" id="fig|1095748.3.peg.1572"/>
<dbReference type="InterPro" id="IPR019999">
    <property type="entry name" value="Anth_synth_I-like"/>
</dbReference>
<dbReference type="Gene3D" id="3.20.10.10">
    <property type="entry name" value="D-amino Acid Aminotransferase, subunit A, domain 2"/>
    <property type="match status" value="1"/>
</dbReference>
<gene>
    <name evidence="2" type="ORF">HMPREF1051_0735</name>
</gene>
<accession>I2NQN3</accession>
<dbReference type="GO" id="GO:0046820">
    <property type="term" value="F:4-amino-4-deoxychorismate synthase activity"/>
    <property type="evidence" value="ECO:0007669"/>
    <property type="project" value="TreeGrafter"/>
</dbReference>
<dbReference type="Pfam" id="PF01063">
    <property type="entry name" value="Aminotran_4"/>
    <property type="match status" value="1"/>
</dbReference>
<name>I2NQN3_NEISI</name>
<proteinExistence type="predicted"/>
<dbReference type="SUPFAM" id="SSF56322">
    <property type="entry name" value="ADC synthase"/>
    <property type="match status" value="1"/>
</dbReference>